<keyword evidence="4 8" id="KW-0812">Transmembrane</keyword>
<keyword evidence="3 7" id="KW-1003">Cell membrane</keyword>
<evidence type="ECO:0000256" key="2">
    <source>
        <dbReference type="ARBA" id="ARBA00010323"/>
    </source>
</evidence>
<keyword evidence="5 8" id="KW-1133">Transmembrane helix</keyword>
<evidence type="ECO:0000313" key="10">
    <source>
        <dbReference type="Proteomes" id="UP000290092"/>
    </source>
</evidence>
<dbReference type="GO" id="GO:0005886">
    <property type="term" value="C:plasma membrane"/>
    <property type="evidence" value="ECO:0007669"/>
    <property type="project" value="UniProtKB-SubCell"/>
</dbReference>
<feature type="transmembrane region" description="Helical" evidence="8">
    <location>
        <begin position="310"/>
        <end position="330"/>
    </location>
</feature>
<dbReference type="AlphaFoldDB" id="A0AAX2AF75"/>
<keyword evidence="7" id="KW-0012">Acyltransferase</keyword>
<reference evidence="9 10" key="1">
    <citation type="submission" date="2017-09" db="EMBL/GenBank/DDBJ databases">
        <title>Genomics of the genus Arcobacter.</title>
        <authorList>
            <person name="Perez-Cataluna A."/>
            <person name="Figueras M.J."/>
            <person name="Salas-Masso N."/>
        </authorList>
    </citation>
    <scope>NUCLEOTIDE SEQUENCE [LARGE SCALE GENOMIC DNA]</scope>
    <source>
        <strain evidence="9 10">CECT 7386</strain>
    </source>
</reference>
<feature type="transmembrane region" description="Helical" evidence="8">
    <location>
        <begin position="336"/>
        <end position="356"/>
    </location>
</feature>
<keyword evidence="6 7" id="KW-0472">Membrane</keyword>
<keyword evidence="10" id="KW-1185">Reference proteome</keyword>
<comment type="similarity">
    <text evidence="2 7">Belongs to the membrane-bound acyltransferase family.</text>
</comment>
<dbReference type="KEGG" id="amyt:AMYT_2689"/>
<feature type="transmembrane region" description="Helical" evidence="8">
    <location>
        <begin position="368"/>
        <end position="385"/>
    </location>
</feature>
<evidence type="ECO:0000256" key="6">
    <source>
        <dbReference type="ARBA" id="ARBA00023136"/>
    </source>
</evidence>
<evidence type="ECO:0000256" key="5">
    <source>
        <dbReference type="ARBA" id="ARBA00022989"/>
    </source>
</evidence>
<name>A0AAX2AF75_9BACT</name>
<feature type="transmembrane region" description="Helical" evidence="8">
    <location>
        <begin position="74"/>
        <end position="93"/>
    </location>
</feature>
<feature type="transmembrane region" description="Helical" evidence="8">
    <location>
        <begin position="105"/>
        <end position="127"/>
    </location>
</feature>
<feature type="transmembrane region" description="Helical" evidence="8">
    <location>
        <begin position="483"/>
        <end position="501"/>
    </location>
</feature>
<comment type="caution">
    <text evidence="9">The sequence shown here is derived from an EMBL/GenBank/DDBJ whole genome shotgun (WGS) entry which is preliminary data.</text>
</comment>
<keyword evidence="7" id="KW-0808">Transferase</keyword>
<feature type="transmembrane region" description="Helical" evidence="8">
    <location>
        <begin position="31"/>
        <end position="62"/>
    </location>
</feature>
<evidence type="ECO:0000256" key="1">
    <source>
        <dbReference type="ARBA" id="ARBA00004651"/>
    </source>
</evidence>
<evidence type="ECO:0000313" key="9">
    <source>
        <dbReference type="EMBL" id="RXK13725.1"/>
    </source>
</evidence>
<dbReference type="PANTHER" id="PTHR13285:SF18">
    <property type="entry name" value="PROTEIN-CYSTEINE N-PALMITOYLTRANSFERASE RASP"/>
    <property type="match status" value="1"/>
</dbReference>
<feature type="transmembrane region" description="Helical" evidence="8">
    <location>
        <begin position="236"/>
        <end position="258"/>
    </location>
</feature>
<dbReference type="Pfam" id="PF03062">
    <property type="entry name" value="MBOAT"/>
    <property type="match status" value="1"/>
</dbReference>
<dbReference type="InterPro" id="IPR004299">
    <property type="entry name" value="MBOAT_fam"/>
</dbReference>
<dbReference type="GO" id="GO:0016746">
    <property type="term" value="F:acyltransferase activity"/>
    <property type="evidence" value="ECO:0007669"/>
    <property type="project" value="UniProtKB-KW"/>
</dbReference>
<dbReference type="PANTHER" id="PTHR13285">
    <property type="entry name" value="ACYLTRANSFERASE"/>
    <property type="match status" value="1"/>
</dbReference>
<feature type="transmembrane region" description="Helical" evidence="8">
    <location>
        <begin position="139"/>
        <end position="158"/>
    </location>
</feature>
<dbReference type="InterPro" id="IPR051085">
    <property type="entry name" value="MB_O-acyltransferase"/>
</dbReference>
<evidence type="ECO:0000256" key="7">
    <source>
        <dbReference type="PIRNR" id="PIRNR016636"/>
    </source>
</evidence>
<evidence type="ECO:0008006" key="11">
    <source>
        <dbReference type="Google" id="ProtNLM"/>
    </source>
</evidence>
<feature type="transmembrane region" description="Helical" evidence="8">
    <location>
        <begin position="170"/>
        <end position="192"/>
    </location>
</feature>
<organism evidence="9 10">
    <name type="scientific">Malaciobacter mytili LMG 24559</name>
    <dbReference type="NCBI Taxonomy" id="1032238"/>
    <lineage>
        <taxon>Bacteria</taxon>
        <taxon>Pseudomonadati</taxon>
        <taxon>Campylobacterota</taxon>
        <taxon>Epsilonproteobacteria</taxon>
        <taxon>Campylobacterales</taxon>
        <taxon>Arcobacteraceae</taxon>
        <taxon>Malaciobacter</taxon>
    </lineage>
</organism>
<dbReference type="RefSeq" id="WP_114843035.1">
    <property type="nucleotide sequence ID" value="NZ_CP031219.1"/>
</dbReference>
<comment type="subcellular location">
    <subcellularLocation>
        <location evidence="1">Cell membrane</location>
        <topology evidence="1">Multi-pass membrane protein</topology>
    </subcellularLocation>
</comment>
<feature type="transmembrane region" description="Helical" evidence="8">
    <location>
        <begin position="7"/>
        <end position="25"/>
    </location>
</feature>
<feature type="transmembrane region" description="Helical" evidence="8">
    <location>
        <begin position="444"/>
        <end position="462"/>
    </location>
</feature>
<evidence type="ECO:0000256" key="4">
    <source>
        <dbReference type="ARBA" id="ARBA00022692"/>
    </source>
</evidence>
<gene>
    <name evidence="9" type="ORF">CP985_13040</name>
</gene>
<dbReference type="PIRSF" id="PIRSF016636">
    <property type="entry name" value="AlgI_DltB"/>
    <property type="match status" value="1"/>
</dbReference>
<dbReference type="InterPro" id="IPR024194">
    <property type="entry name" value="Ac/AlaTfrase_AlgI/DltB"/>
</dbReference>
<protein>
    <recommendedName>
        <fullName evidence="11">Membrane-bound O-acyl transferase, MBOAT family</fullName>
    </recommendedName>
</protein>
<dbReference type="Proteomes" id="UP000290092">
    <property type="component" value="Unassembled WGS sequence"/>
</dbReference>
<sequence length="511" mass="59990">MSFIQYYLVFFPILILLFYSVRFFTKKLSKYIILLVSIFFLLYLDSLSFYILCILCLINYLFIKLIIKGFNKNILRSLGIIINLLPLFYYKYINSYVLIETNDTNMFLGIPLGLSFYVLQQITALFDATKKENLDKFNFINYLFFSFFFIYIISGPLTPYKKVIKQFDCIFKYKISIENITIGLSLFILGFAKKTILADPIKERIDSFYLVANSHSEVQFSIIELFYIAWGNTVEFYFSFSAFSDMAIGMALCFGIILPINFNSPLKTKTPMEYISSWHMSFMSFVREYIFQPSFMLLKKLPIKNLEFKYTFAWSISVFLTFFLTGAWHAPVQTSILISTFVAIIMVSIELLKRFISLPNTFNNLANFLSRILLLFMIIITSTYFRTPDNIDIENLFFNNIYLSLPNSFSEILYFLKPYNIYFEGIFPSNKYLEIAPLLWEGRAILHIFICTIIIFLFPNTMEIFNLVDSNKYSLFKIKWQNNIKNAILIGILFTFCLLLLDNNSGFIYGQ</sequence>
<accession>A0AAX2AF75</accession>
<evidence type="ECO:0000256" key="3">
    <source>
        <dbReference type="ARBA" id="ARBA00022475"/>
    </source>
</evidence>
<proteinExistence type="inferred from homology"/>
<evidence type="ECO:0000256" key="8">
    <source>
        <dbReference type="SAM" id="Phobius"/>
    </source>
</evidence>
<dbReference type="EMBL" id="NXID01000057">
    <property type="protein sequence ID" value="RXK13725.1"/>
    <property type="molecule type" value="Genomic_DNA"/>
</dbReference>